<reference evidence="1" key="1">
    <citation type="submission" date="2020-05" db="EMBL/GenBank/DDBJ databases">
        <authorList>
            <person name="Chiriac C."/>
            <person name="Salcher M."/>
            <person name="Ghai R."/>
            <person name="Kavagutti S V."/>
        </authorList>
    </citation>
    <scope>NUCLEOTIDE SEQUENCE</scope>
</reference>
<dbReference type="Pfam" id="PF01547">
    <property type="entry name" value="SBP_bac_1"/>
    <property type="match status" value="1"/>
</dbReference>
<evidence type="ECO:0000313" key="1">
    <source>
        <dbReference type="EMBL" id="CAB4871859.1"/>
    </source>
</evidence>
<protein>
    <submittedName>
        <fullName evidence="1">Unannotated protein</fullName>
    </submittedName>
</protein>
<proteinExistence type="predicted"/>
<dbReference type="AlphaFoldDB" id="A0A6J7DU51"/>
<dbReference type="SUPFAM" id="SSF53850">
    <property type="entry name" value="Periplasmic binding protein-like II"/>
    <property type="match status" value="1"/>
</dbReference>
<organism evidence="1">
    <name type="scientific">freshwater metagenome</name>
    <dbReference type="NCBI Taxonomy" id="449393"/>
    <lineage>
        <taxon>unclassified sequences</taxon>
        <taxon>metagenomes</taxon>
        <taxon>ecological metagenomes</taxon>
    </lineage>
</organism>
<dbReference type="InterPro" id="IPR006059">
    <property type="entry name" value="SBP"/>
</dbReference>
<accession>A0A6J7DU51</accession>
<sequence length="422" mass="45110">MAKVLRGNKGEAKKFLIAISTAIFMLGGLLIVPSAHAAGVTGTVEFWSWNGGGNYQTVDEDAVARFEAANPGAKVKLTYIAWADYITKVKASFAAGNPPDIMQLPWAGEFRDIVDAGQLLPMDNYLKTGFPAFSKSGTEAVTLKGKKWAMPLDLNTLQIAYNVDVFKKLGLNPPRSTADLLQIGKKLKSKKLYGLSVGLKDQWVGGDLWFAQVAYTDKTGTALAAADAGTIPWTAPALVKAGDNVAAMVKSGLFAPGANSMASFTEALDLFTAGKAGMYYPIGNFASDFVDTSVNGKFKWSMFPFPGGGADVQRATGGIARMFAMPKDGGNAAAAVEFLKYFTNAEGSKQLLKYAFIPAWDVTIPAGISPFFQSFLKWQPTARSRVIYTSSVYTALLNAMQPMLDGDSSGMDVSKALMKARP</sequence>
<gene>
    <name evidence="1" type="ORF">UFOPK3342_01026</name>
</gene>
<name>A0A6J7DU51_9ZZZZ</name>
<dbReference type="InterPro" id="IPR050490">
    <property type="entry name" value="Bact_solute-bd_prot1"/>
</dbReference>
<dbReference type="Gene3D" id="3.40.190.10">
    <property type="entry name" value="Periplasmic binding protein-like II"/>
    <property type="match status" value="2"/>
</dbReference>
<dbReference type="EMBL" id="CAFBLH010000032">
    <property type="protein sequence ID" value="CAB4871859.1"/>
    <property type="molecule type" value="Genomic_DNA"/>
</dbReference>
<dbReference type="PANTHER" id="PTHR43649">
    <property type="entry name" value="ARABINOSE-BINDING PROTEIN-RELATED"/>
    <property type="match status" value="1"/>
</dbReference>